<dbReference type="Proteomes" id="UP000482295">
    <property type="component" value="Unassembled WGS sequence"/>
</dbReference>
<keyword evidence="3" id="KW-1185">Reference proteome</keyword>
<dbReference type="CDD" id="cd13120">
    <property type="entry name" value="BF2867_like_N"/>
    <property type="match status" value="1"/>
</dbReference>
<feature type="signal peptide" evidence="1">
    <location>
        <begin position="1"/>
        <end position="24"/>
    </location>
</feature>
<dbReference type="Gene3D" id="2.60.40.2620">
    <property type="entry name" value="Fimbrillin-like"/>
    <property type="match status" value="1"/>
</dbReference>
<keyword evidence="1" id="KW-0732">Signal</keyword>
<protein>
    <recommendedName>
        <fullName evidence="4">Internalin-J</fullName>
    </recommendedName>
</protein>
<dbReference type="RefSeq" id="WP_155716201.1">
    <property type="nucleotide sequence ID" value="NZ_VVIQ01000007.1"/>
</dbReference>
<dbReference type="Gene3D" id="3.80.10.10">
    <property type="entry name" value="Ribonuclease Inhibitor"/>
    <property type="match status" value="2"/>
</dbReference>
<dbReference type="EMBL" id="VVIQ01000007">
    <property type="protein sequence ID" value="MUL28246.1"/>
    <property type="molecule type" value="Genomic_DNA"/>
</dbReference>
<dbReference type="InterPro" id="IPR042278">
    <property type="entry name" value="Mfa-like_1_N"/>
</dbReference>
<evidence type="ECO:0000313" key="3">
    <source>
        <dbReference type="Proteomes" id="UP000482295"/>
    </source>
</evidence>
<accession>A0A7C9HGM3</accession>
<comment type="caution">
    <text evidence="2">The sequence shown here is derived from an EMBL/GenBank/DDBJ whole genome shotgun (WGS) entry which is preliminary data.</text>
</comment>
<name>A0A7C9HGM3_9BACT</name>
<organism evidence="2 3">
    <name type="scientific">Prevotella vespertina</name>
    <dbReference type="NCBI Taxonomy" id="2608404"/>
    <lineage>
        <taxon>Bacteria</taxon>
        <taxon>Pseudomonadati</taxon>
        <taxon>Bacteroidota</taxon>
        <taxon>Bacteroidia</taxon>
        <taxon>Bacteroidales</taxon>
        <taxon>Prevotellaceae</taxon>
        <taxon>Prevotella</taxon>
    </lineage>
</organism>
<evidence type="ECO:0008006" key="4">
    <source>
        <dbReference type="Google" id="ProtNLM"/>
    </source>
</evidence>
<sequence>MKYTNLLKTYALCMGLALSLVSCSKDDFGDGDTTDEQLVEMSFTSTGLEKPSTEETASQSNQIKTRTVLGSDGATVTWQANDKIGIGFKSPTAKNYPFTTPTSGSDVRFWGQAPNVNNASYFMMYPFQQDAKISANSNTQAIYEYNFPKEQNAIAGTFDPKANVSVGIIPKRGKPFVAYNVGGLLRFTIKGTSNVKQVKLLSIGQENLAGNLKSTITFANDGKISTAQNQFSAASPVVNLKAASGTLEENKAYYIALPEQKLSQGLTLVFIMQDGKAILKKVKQEINIQRAKVYDLGEMTLDASKAKAFILKNQGLIEAVAAKVSGGLTTTADGHLDIYAADNLEKILSYKGMLEVNNKDNFTSIDELQYYRNINGLNLQGNKNLAGELNLNKYPQLTGQIVISGSPLVTKINVTGLDKITQLQAHHLDGMTEVVTGGNTKLNLFAVYNNNSLQSVDASNMPALSTLQTYYSPNIQTINTTNSPNLNDFNGLSNGSLQSFIGLSDNSKLQRFWASGSKIESYDFSKMTNLKNVNLASAAVKEIKGLSAAGANLQELQLSNTHVGSLDVSNNPNLTKLDLYNVKEMTALDVTHNPNLTYLRTTFIPFTSLDLSNNTKLVELSIAHCRFSSFDIRHMPNLAKFYAGSQSPNGFLANITVTMTAAQKAKLEQVKPFLESANDNRANYDDTNSWVKVVVAP</sequence>
<evidence type="ECO:0000256" key="1">
    <source>
        <dbReference type="SAM" id="SignalP"/>
    </source>
</evidence>
<evidence type="ECO:0000313" key="2">
    <source>
        <dbReference type="EMBL" id="MUL28246.1"/>
    </source>
</evidence>
<dbReference type="AlphaFoldDB" id="A0A7C9HGM3"/>
<dbReference type="InterPro" id="IPR032675">
    <property type="entry name" value="LRR_dom_sf"/>
</dbReference>
<reference evidence="2 3" key="1">
    <citation type="submission" date="2019-09" db="EMBL/GenBank/DDBJ databases">
        <title>Prevotella A2879 sp. nov., isolated from an abscess of a patient.</title>
        <authorList>
            <person name="Buhl M."/>
            <person name="Oberhettinger P."/>
        </authorList>
    </citation>
    <scope>NUCLEOTIDE SEQUENCE [LARGE SCALE GENOMIC DNA]</scope>
    <source>
        <strain evidence="2 3">A2879</strain>
    </source>
</reference>
<dbReference type="PROSITE" id="PS51257">
    <property type="entry name" value="PROKAR_LIPOPROTEIN"/>
    <property type="match status" value="1"/>
</dbReference>
<gene>
    <name evidence="2" type="ORF">F0475_08015</name>
</gene>
<dbReference type="SUPFAM" id="SSF52058">
    <property type="entry name" value="L domain-like"/>
    <property type="match status" value="1"/>
</dbReference>
<proteinExistence type="predicted"/>
<feature type="chain" id="PRO_5028969603" description="Internalin-J" evidence="1">
    <location>
        <begin position="25"/>
        <end position="697"/>
    </location>
</feature>